<reference evidence="1 2" key="1">
    <citation type="journal article" date="2019" name="Emerg. Microbes Infect.">
        <title>Comprehensive subspecies identification of 175 nontuberculous mycobacteria species based on 7547 genomic profiles.</title>
        <authorList>
            <person name="Matsumoto Y."/>
            <person name="Kinjo T."/>
            <person name="Motooka D."/>
            <person name="Nabeya D."/>
            <person name="Jung N."/>
            <person name="Uechi K."/>
            <person name="Horii T."/>
            <person name="Iida T."/>
            <person name="Fujita J."/>
            <person name="Nakamura S."/>
        </authorList>
    </citation>
    <scope>NUCLEOTIDE SEQUENCE [LARGE SCALE GENOMIC DNA]</scope>
    <source>
        <strain evidence="1 2">JCM 18439</strain>
    </source>
</reference>
<dbReference type="Gene3D" id="2.40.10.10">
    <property type="entry name" value="Trypsin-like serine proteases"/>
    <property type="match status" value="2"/>
</dbReference>
<accession>A0A1X0C330</accession>
<keyword evidence="2" id="KW-1185">Reference proteome</keyword>
<gene>
    <name evidence="1" type="ORF">MCEL_14990</name>
</gene>
<dbReference type="GO" id="GO:0006508">
    <property type="term" value="P:proteolysis"/>
    <property type="evidence" value="ECO:0007669"/>
    <property type="project" value="InterPro"/>
</dbReference>
<dbReference type="Proteomes" id="UP000466431">
    <property type="component" value="Chromosome"/>
</dbReference>
<dbReference type="EMBL" id="AP022591">
    <property type="protein sequence ID" value="BBY43204.1"/>
    <property type="molecule type" value="Genomic_DNA"/>
</dbReference>
<dbReference type="PRINTS" id="PR00834">
    <property type="entry name" value="PROTEASES2C"/>
</dbReference>
<dbReference type="GO" id="GO:0004252">
    <property type="term" value="F:serine-type endopeptidase activity"/>
    <property type="evidence" value="ECO:0007669"/>
    <property type="project" value="InterPro"/>
</dbReference>
<dbReference type="NCBIfam" id="NF033740">
    <property type="entry name" value="MarP_fam_protase"/>
    <property type="match status" value="1"/>
</dbReference>
<protein>
    <submittedName>
        <fullName evidence="1">Uncharacterized protein</fullName>
    </submittedName>
</protein>
<dbReference type="PANTHER" id="PTHR43019:SF23">
    <property type="entry name" value="PROTEASE DO-LIKE 5, CHLOROPLASTIC"/>
    <property type="match status" value="1"/>
</dbReference>
<dbReference type="OrthoDB" id="9766361at2"/>
<dbReference type="PANTHER" id="PTHR43019">
    <property type="entry name" value="SERINE ENDOPROTEASE DEGS"/>
    <property type="match status" value="1"/>
</dbReference>
<dbReference type="AlphaFoldDB" id="A0A1X0C330"/>
<dbReference type="InterPro" id="IPR043504">
    <property type="entry name" value="Peptidase_S1_PA_chymotrypsin"/>
</dbReference>
<dbReference type="InterPro" id="IPR001940">
    <property type="entry name" value="Peptidase_S1C"/>
</dbReference>
<dbReference type="Pfam" id="PF13365">
    <property type="entry name" value="Trypsin_2"/>
    <property type="match status" value="1"/>
</dbReference>
<dbReference type="InterPro" id="IPR047680">
    <property type="entry name" value="MarP-like"/>
</dbReference>
<organism evidence="1 2">
    <name type="scientific">Mycolicibacterium celeriflavum</name>
    <name type="common">Mycobacterium celeriflavum</name>
    <dbReference type="NCBI Taxonomy" id="1249101"/>
    <lineage>
        <taxon>Bacteria</taxon>
        <taxon>Bacillati</taxon>
        <taxon>Actinomycetota</taxon>
        <taxon>Actinomycetes</taxon>
        <taxon>Mycobacteriales</taxon>
        <taxon>Mycobacteriaceae</taxon>
        <taxon>Mycolicibacterium</taxon>
    </lineage>
</organism>
<dbReference type="InterPro" id="IPR009003">
    <property type="entry name" value="Peptidase_S1_PA"/>
</dbReference>
<dbReference type="KEGG" id="mcee:MCEL_14990"/>
<dbReference type="RefSeq" id="WP_082999854.1">
    <property type="nucleotide sequence ID" value="NZ_AP022591.1"/>
</dbReference>
<evidence type="ECO:0000313" key="2">
    <source>
        <dbReference type="Proteomes" id="UP000466431"/>
    </source>
</evidence>
<proteinExistence type="predicted"/>
<dbReference type="STRING" id="1249101.BST21_00775"/>
<sequence>MRPRRLAVCLLATALSIGVPGCGKFTQSLDVAVDAEPTDAVPIVSVAAPDATLADNAVVADAARSVVRIQTLAPSCQKTLAGSGVVIAPNKVMSAAHAVAGAGTVSVWVGDREQPATVVVFDPYMDIAVLDVPDLHAPPLAFADKPAITGTDAVVLGYPGGGPFTATPARIREVIELQGPDIYRTTTLKREVYVIRGAIRQGESGGPLLGLDRRVLGISFGAAVDEPDTGFVLTAKQIYALMLEGVGASQPVETGGCVIA</sequence>
<name>A0A1X0C330_MYCCF</name>
<evidence type="ECO:0000313" key="1">
    <source>
        <dbReference type="EMBL" id="BBY43204.1"/>
    </source>
</evidence>
<dbReference type="SUPFAM" id="SSF50494">
    <property type="entry name" value="Trypsin-like serine proteases"/>
    <property type="match status" value="1"/>
</dbReference>